<dbReference type="Proteomes" id="UP000078486">
    <property type="component" value="Unassembled WGS sequence"/>
</dbReference>
<sequence>MSNHLHSSPVPSVAELRDARKIAADQKFADHDFGDSTVTDSDSWTEDGVYWSRWIYGDGEDGERFRASFGVEFQKDTAEVADTWVEPD</sequence>
<keyword evidence="2" id="KW-1185">Reference proteome</keyword>
<proteinExistence type="predicted"/>
<reference evidence="1 2" key="1">
    <citation type="submission" date="2016-01" db="EMBL/GenBank/DDBJ databases">
        <title>High potential of lignocellulose degradation of a new Verrucomicrobia species.</title>
        <authorList>
            <person name="Wang Y."/>
            <person name="Shi Y."/>
            <person name="Qiu Z."/>
            <person name="Liu S."/>
            <person name="Yang H."/>
        </authorList>
    </citation>
    <scope>NUCLEOTIDE SEQUENCE [LARGE SCALE GENOMIC DNA]</scope>
    <source>
        <strain evidence="1 2">TSB47</strain>
    </source>
</reference>
<organism evidence="1 2">
    <name type="scientific">Termitidicoccus mucosus</name>
    <dbReference type="NCBI Taxonomy" id="1184151"/>
    <lineage>
        <taxon>Bacteria</taxon>
        <taxon>Pseudomonadati</taxon>
        <taxon>Verrucomicrobiota</taxon>
        <taxon>Opitutia</taxon>
        <taxon>Opitutales</taxon>
        <taxon>Opitutaceae</taxon>
        <taxon>Termitidicoccus</taxon>
    </lineage>
</organism>
<dbReference type="STRING" id="1184151.AW736_01575"/>
<protein>
    <submittedName>
        <fullName evidence="1">Uncharacterized protein</fullName>
    </submittedName>
</protein>
<evidence type="ECO:0000313" key="1">
    <source>
        <dbReference type="EMBL" id="OAM91757.1"/>
    </source>
</evidence>
<evidence type="ECO:0000313" key="2">
    <source>
        <dbReference type="Proteomes" id="UP000078486"/>
    </source>
</evidence>
<accession>A0A178IQI9</accession>
<name>A0A178IQI9_9BACT</name>
<dbReference type="EMBL" id="LRRQ01000015">
    <property type="protein sequence ID" value="OAM91757.1"/>
    <property type="molecule type" value="Genomic_DNA"/>
</dbReference>
<dbReference type="RefSeq" id="WP_068768526.1">
    <property type="nucleotide sequence ID" value="NZ_CP109796.1"/>
</dbReference>
<gene>
    <name evidence="1" type="ORF">AW736_01575</name>
</gene>
<dbReference type="AlphaFoldDB" id="A0A178IQI9"/>
<comment type="caution">
    <text evidence="1">The sequence shown here is derived from an EMBL/GenBank/DDBJ whole genome shotgun (WGS) entry which is preliminary data.</text>
</comment>